<evidence type="ECO:0000256" key="2">
    <source>
        <dbReference type="SAM" id="MobiDB-lite"/>
    </source>
</evidence>
<accession>A0A3L6PLS6</accession>
<organism evidence="3 4">
    <name type="scientific">Panicum miliaceum</name>
    <name type="common">Proso millet</name>
    <name type="synonym">Broomcorn millet</name>
    <dbReference type="NCBI Taxonomy" id="4540"/>
    <lineage>
        <taxon>Eukaryota</taxon>
        <taxon>Viridiplantae</taxon>
        <taxon>Streptophyta</taxon>
        <taxon>Embryophyta</taxon>
        <taxon>Tracheophyta</taxon>
        <taxon>Spermatophyta</taxon>
        <taxon>Magnoliopsida</taxon>
        <taxon>Liliopsida</taxon>
        <taxon>Poales</taxon>
        <taxon>Poaceae</taxon>
        <taxon>PACMAD clade</taxon>
        <taxon>Panicoideae</taxon>
        <taxon>Panicodae</taxon>
        <taxon>Paniceae</taxon>
        <taxon>Panicinae</taxon>
        <taxon>Panicum</taxon>
        <taxon>Panicum sect. Panicum</taxon>
    </lineage>
</organism>
<reference evidence="4" key="1">
    <citation type="journal article" date="2019" name="Nat. Commun.">
        <title>The genome of broomcorn millet.</title>
        <authorList>
            <person name="Zou C."/>
            <person name="Miki D."/>
            <person name="Li D."/>
            <person name="Tang Q."/>
            <person name="Xiao L."/>
            <person name="Rajput S."/>
            <person name="Deng P."/>
            <person name="Jia W."/>
            <person name="Huang R."/>
            <person name="Zhang M."/>
            <person name="Sun Y."/>
            <person name="Hu J."/>
            <person name="Fu X."/>
            <person name="Schnable P.S."/>
            <person name="Li F."/>
            <person name="Zhang H."/>
            <person name="Feng B."/>
            <person name="Zhu X."/>
            <person name="Liu R."/>
            <person name="Schnable J.C."/>
            <person name="Zhu J.-K."/>
            <person name="Zhang H."/>
        </authorList>
    </citation>
    <scope>NUCLEOTIDE SEQUENCE [LARGE SCALE GENOMIC DNA]</scope>
</reference>
<name>A0A3L6PLS6_PANMI</name>
<evidence type="ECO:0000313" key="3">
    <source>
        <dbReference type="EMBL" id="RLM58555.1"/>
    </source>
</evidence>
<comment type="caution">
    <text evidence="3">The sequence shown here is derived from an EMBL/GenBank/DDBJ whole genome shotgun (WGS) entry which is preliminary data.</text>
</comment>
<feature type="region of interest" description="Disordered" evidence="2">
    <location>
        <begin position="336"/>
        <end position="355"/>
    </location>
</feature>
<dbReference type="SUPFAM" id="SSF56815">
    <property type="entry name" value="Sec1/munc18-like (SM) proteins"/>
    <property type="match status" value="1"/>
</dbReference>
<dbReference type="STRING" id="4540.A0A3L6PLS6"/>
<gene>
    <name evidence="3" type="ORF">C2845_PM18G01590</name>
</gene>
<dbReference type="InterPro" id="IPR036045">
    <property type="entry name" value="Sec1-like_sf"/>
</dbReference>
<comment type="similarity">
    <text evidence="1">Belongs to the STXBP/unc-18/SEC1 family.</text>
</comment>
<evidence type="ECO:0008006" key="5">
    <source>
        <dbReference type="Google" id="ProtNLM"/>
    </source>
</evidence>
<evidence type="ECO:0000256" key="1">
    <source>
        <dbReference type="ARBA" id="ARBA00009884"/>
    </source>
</evidence>
<proteinExistence type="inferred from homology"/>
<keyword evidence="4" id="KW-1185">Reference proteome</keyword>
<dbReference type="OrthoDB" id="549905at2759"/>
<dbReference type="EMBL" id="PQIB02000017">
    <property type="protein sequence ID" value="RLM58555.1"/>
    <property type="molecule type" value="Genomic_DNA"/>
</dbReference>
<protein>
    <recommendedName>
        <fullName evidence="5">Sec1 family domain-containing protein MIP3</fullName>
    </recommendedName>
</protein>
<dbReference type="PANTHER" id="PTHR11679">
    <property type="entry name" value="VESICLE PROTEIN SORTING-ASSOCIATED"/>
    <property type="match status" value="1"/>
</dbReference>
<evidence type="ECO:0000313" key="4">
    <source>
        <dbReference type="Proteomes" id="UP000275267"/>
    </source>
</evidence>
<sequence>MPSLLPGINADEPGGEDRSAGQAAAGTEGEAAAMDLKLDIFSFGDTSKIIGKLMMDMSSLYDVGRNKRSAGLLIIDRTVDLLTPCFHGDSFLDRMLLSLLRKERMSSSYSVVKNPQTPHKHSHAAVRRVPLDIKVPFETAFNKEEPKSRTSMLSEGIMSFMSGWNSAEVDSEATWLPDYSDKSHYDRLGSELGTLSGSLLSNYAGVPYLQPLLDRGEKDRLMLVKKWLIETLSMRNYPLHLKFDKEPLLFLRFILCELRDFINTSTSVDPHKQATTMGSSQGLLSFQDVLLLTVIGYILADEQSLKDVAVDSLLERPSSVKLRFLDGLDNELEAKARSKDVERNNDSTEPASSTDDFDDEWALLSRYDIPGLEYHSSAVGRILKSGLGRIGLGQSKPSFGDQKVLIIFVMGGINTLEEREVMKAFSESSRPDVELILGGTTLFSFQMTCLT</sequence>
<dbReference type="GO" id="GO:0016192">
    <property type="term" value="P:vesicle-mediated transport"/>
    <property type="evidence" value="ECO:0007669"/>
    <property type="project" value="InterPro"/>
</dbReference>
<feature type="region of interest" description="Disordered" evidence="2">
    <location>
        <begin position="1"/>
        <end position="26"/>
    </location>
</feature>
<feature type="compositionally biased region" description="Basic and acidic residues" evidence="2">
    <location>
        <begin position="336"/>
        <end position="346"/>
    </location>
</feature>
<dbReference type="Proteomes" id="UP000275267">
    <property type="component" value="Unassembled WGS sequence"/>
</dbReference>
<dbReference type="InterPro" id="IPR001619">
    <property type="entry name" value="Sec1-like"/>
</dbReference>
<dbReference type="AlphaFoldDB" id="A0A3L6PLS6"/>